<evidence type="ECO:0000313" key="2">
    <source>
        <dbReference type="Proteomes" id="UP000034207"/>
    </source>
</evidence>
<proteinExistence type="predicted"/>
<dbReference type="Proteomes" id="UP000034207">
    <property type="component" value="Unassembled WGS sequence"/>
</dbReference>
<evidence type="ECO:0000313" key="1">
    <source>
        <dbReference type="EMBL" id="KKQ94430.1"/>
    </source>
</evidence>
<dbReference type="SUPFAM" id="SSF57997">
    <property type="entry name" value="Tropomyosin"/>
    <property type="match status" value="1"/>
</dbReference>
<gene>
    <name evidence="1" type="ORF">UT18_C0010G0002</name>
</gene>
<dbReference type="AlphaFoldDB" id="A0A0G0M282"/>
<dbReference type="Gene3D" id="3.90.20.10">
    <property type="match status" value="1"/>
</dbReference>
<comment type="caution">
    <text evidence="1">The sequence shown here is derived from an EMBL/GenBank/DDBJ whole genome shotgun (WGS) entry which is preliminary data.</text>
</comment>
<sequence length="143" mass="17409">MDEKILKKLDEQGKAIQSINKKLCDHDKRFDDHDKRFDDHDKRFDDHDKRFTQIDIRFDRMDKQLERMTLKLIEHDGRMDTFVTKDEFHEAIDRIMTGQDQAMVILQRLDQERLMTNVRLDRIEETHEIDISNINRRLEKKGI</sequence>
<name>A0A0G0M282_UNCC2</name>
<protein>
    <submittedName>
        <fullName evidence="1">Chromosome segregation ATPase-like protein</fullName>
    </submittedName>
</protein>
<accession>A0A0G0M282</accession>
<reference evidence="1 2" key="1">
    <citation type="journal article" date="2015" name="Nature">
        <title>rRNA introns, odd ribosomes, and small enigmatic genomes across a large radiation of phyla.</title>
        <authorList>
            <person name="Brown C.T."/>
            <person name="Hug L.A."/>
            <person name="Thomas B.C."/>
            <person name="Sharon I."/>
            <person name="Castelle C.J."/>
            <person name="Singh A."/>
            <person name="Wilkins M.J."/>
            <person name="Williams K.H."/>
            <person name="Banfield J.F."/>
        </authorList>
    </citation>
    <scope>NUCLEOTIDE SEQUENCE [LARGE SCALE GENOMIC DNA]</scope>
</reference>
<dbReference type="EMBL" id="LBVV01000010">
    <property type="protein sequence ID" value="KKQ94430.1"/>
    <property type="molecule type" value="Genomic_DNA"/>
</dbReference>
<organism evidence="1 2">
    <name type="scientific">candidate division CPR2 bacterium GW2011_GWC2_39_10</name>
    <dbReference type="NCBI Taxonomy" id="1618345"/>
    <lineage>
        <taxon>Bacteria</taxon>
        <taxon>Bacteria division CPR2</taxon>
    </lineage>
</organism>
<dbReference type="STRING" id="1618345.UT18_C0010G0002"/>